<sequence length="467" mass="53513">MKNIIFSKYRKIIIMAVLQLPFIAFAQTGWYTEGNFAPEKRMKITIQNTLNIDRDDCPVVITHEEFPVKKLHEMWVTIVDPSLPPKEKPTEEEMAFVGGHGILEETNGHQIFYQLDDLDKDGIWDELFFQTNLKAGETKTMYIYFGFSGRGWNPLGTYATIGSYCRHIIPWWESKNIGWKLWFPTSVDMYGKRQPHLISHLMCQDNLCGYSGVHKVNWEYGSDIMRVSNSFGAGGIGLFEFAEKPDSISMPRFAPVEGEKISEANFNEDQITDTRYAFDVVVNGPLRSTIRVKTMNWDSGNGFYELTQDYTAYTNQNYSTCKVQFTKFLPHQNGVQFACGIRANEIDAENYIEKGIAIRSGEELAADPDDDSELRTHKVDFVGSALVVKDIYQPEYVKLKSFGGNHVFKIHVNTEKSFEYMIAGAWSEGVVYNTPDLFKEYVRKSALEYNNPVIVSFKDLENKAFNH</sequence>
<feature type="signal peptide" evidence="1">
    <location>
        <begin position="1"/>
        <end position="26"/>
    </location>
</feature>
<evidence type="ECO:0000256" key="1">
    <source>
        <dbReference type="SAM" id="SignalP"/>
    </source>
</evidence>
<comment type="caution">
    <text evidence="2">The sequence shown here is derived from an EMBL/GenBank/DDBJ whole genome shotgun (WGS) entry which is preliminary data.</text>
</comment>
<proteinExistence type="predicted"/>
<dbReference type="AlphaFoldDB" id="A0A831LZM9"/>
<dbReference type="EMBL" id="DSDK01000778">
    <property type="protein sequence ID" value="HDR52676.1"/>
    <property type="molecule type" value="Genomic_DNA"/>
</dbReference>
<keyword evidence="1" id="KW-0732">Signal</keyword>
<dbReference type="Proteomes" id="UP000886047">
    <property type="component" value="Unassembled WGS sequence"/>
</dbReference>
<dbReference type="Pfam" id="PF16153">
    <property type="entry name" value="DUF4861"/>
    <property type="match status" value="1"/>
</dbReference>
<gene>
    <name evidence="2" type="ORF">ENN90_13840</name>
</gene>
<dbReference type="InterPro" id="IPR032342">
    <property type="entry name" value="DUF4861"/>
</dbReference>
<name>A0A831LZM9_9BACT</name>
<accession>A0A831LZM9</accession>
<evidence type="ECO:0000313" key="2">
    <source>
        <dbReference type="EMBL" id="HDR52676.1"/>
    </source>
</evidence>
<feature type="chain" id="PRO_5032446989" evidence="1">
    <location>
        <begin position="27"/>
        <end position="467"/>
    </location>
</feature>
<reference evidence="2" key="1">
    <citation type="journal article" date="2020" name="mSystems">
        <title>Genome- and Community-Level Interaction Insights into Carbon Utilization and Element Cycling Functions of Hydrothermarchaeota in Hydrothermal Sediment.</title>
        <authorList>
            <person name="Zhou Z."/>
            <person name="Liu Y."/>
            <person name="Xu W."/>
            <person name="Pan J."/>
            <person name="Luo Z.H."/>
            <person name="Li M."/>
        </authorList>
    </citation>
    <scope>NUCLEOTIDE SEQUENCE [LARGE SCALE GENOMIC DNA]</scope>
    <source>
        <strain evidence="2">SpSt-1217</strain>
    </source>
</reference>
<organism evidence="2">
    <name type="scientific">Mariniphaga anaerophila</name>
    <dbReference type="NCBI Taxonomy" id="1484053"/>
    <lineage>
        <taxon>Bacteria</taxon>
        <taxon>Pseudomonadati</taxon>
        <taxon>Bacteroidota</taxon>
        <taxon>Bacteroidia</taxon>
        <taxon>Marinilabiliales</taxon>
        <taxon>Prolixibacteraceae</taxon>
        <taxon>Mariniphaga</taxon>
    </lineage>
</organism>
<protein>
    <submittedName>
        <fullName evidence="2">DUF4861 domain-containing protein</fullName>
    </submittedName>
</protein>